<dbReference type="InterPro" id="IPR002491">
    <property type="entry name" value="ABC_transptr_periplasmic_BD"/>
</dbReference>
<accession>A0A1F2PNI2</accession>
<feature type="domain" description="Fe/B12 periplasmic-binding" evidence="4">
    <location>
        <begin position="66"/>
        <end position="315"/>
    </location>
</feature>
<dbReference type="PANTHER" id="PTHR30535">
    <property type="entry name" value="VITAMIN B12-BINDING PROTEIN"/>
    <property type="match status" value="1"/>
</dbReference>
<evidence type="ECO:0000313" key="5">
    <source>
        <dbReference type="EMBL" id="OFV72291.1"/>
    </source>
</evidence>
<dbReference type="PANTHER" id="PTHR30535:SF34">
    <property type="entry name" value="MOLYBDATE-BINDING PROTEIN MOLA"/>
    <property type="match status" value="1"/>
</dbReference>
<proteinExistence type="inferred from homology"/>
<reference evidence="5 6" key="1">
    <citation type="submission" date="2015-09" db="EMBL/GenBank/DDBJ databases">
        <title>Genome sequence of Acetobacterium wieringae DSM 1911.</title>
        <authorList>
            <person name="Poehlein A."/>
            <person name="Bengelsdorf F.R."/>
            <person name="Schiel-Bengelsdorf B."/>
            <person name="Duerre P."/>
            <person name="Daniel R."/>
        </authorList>
    </citation>
    <scope>NUCLEOTIDE SEQUENCE [LARGE SCALE GENOMIC DNA]</scope>
    <source>
        <strain evidence="5 6">DSM 1911</strain>
    </source>
</reference>
<dbReference type="Pfam" id="PF01497">
    <property type="entry name" value="Peripla_BP_2"/>
    <property type="match status" value="1"/>
</dbReference>
<comment type="similarity">
    <text evidence="1">Belongs to the bacterial solute-binding protein 8 family.</text>
</comment>
<organism evidence="5 6">
    <name type="scientific">Acetobacterium wieringae</name>
    <dbReference type="NCBI Taxonomy" id="52694"/>
    <lineage>
        <taxon>Bacteria</taxon>
        <taxon>Bacillati</taxon>
        <taxon>Bacillota</taxon>
        <taxon>Clostridia</taxon>
        <taxon>Eubacteriales</taxon>
        <taxon>Eubacteriaceae</taxon>
        <taxon>Acetobacterium</taxon>
    </lineage>
</organism>
<feature type="signal peptide" evidence="3">
    <location>
        <begin position="1"/>
        <end position="25"/>
    </location>
</feature>
<evidence type="ECO:0000256" key="1">
    <source>
        <dbReference type="ARBA" id="ARBA00008814"/>
    </source>
</evidence>
<dbReference type="RefSeq" id="WP_242871554.1">
    <property type="nucleotide sequence ID" value="NZ_LKEU01000010.1"/>
</dbReference>
<dbReference type="GO" id="GO:0071281">
    <property type="term" value="P:cellular response to iron ion"/>
    <property type="evidence" value="ECO:0007669"/>
    <property type="project" value="TreeGrafter"/>
</dbReference>
<dbReference type="PROSITE" id="PS50983">
    <property type="entry name" value="FE_B12_PBP"/>
    <property type="match status" value="1"/>
</dbReference>
<dbReference type="STRING" id="52694.ACWI_02020"/>
<dbReference type="CDD" id="cd01143">
    <property type="entry name" value="YvrC"/>
    <property type="match status" value="1"/>
</dbReference>
<dbReference type="NCBIfam" id="NF038402">
    <property type="entry name" value="TroA_like"/>
    <property type="match status" value="1"/>
</dbReference>
<dbReference type="InterPro" id="IPR054828">
    <property type="entry name" value="Vit_B12_bind_prot"/>
</dbReference>
<evidence type="ECO:0000256" key="2">
    <source>
        <dbReference type="ARBA" id="ARBA00022729"/>
    </source>
</evidence>
<dbReference type="Gene3D" id="3.40.50.1980">
    <property type="entry name" value="Nitrogenase molybdenum iron protein domain"/>
    <property type="match status" value="2"/>
</dbReference>
<dbReference type="AlphaFoldDB" id="A0A1F2PNI2"/>
<protein>
    <submittedName>
        <fullName evidence="5">Vitamin B12-binding protein</fullName>
    </submittedName>
</protein>
<dbReference type="InterPro" id="IPR050902">
    <property type="entry name" value="ABC_Transporter_SBP"/>
</dbReference>
<dbReference type="PROSITE" id="PS51257">
    <property type="entry name" value="PROKAR_LIPOPROTEIN"/>
    <property type="match status" value="1"/>
</dbReference>
<dbReference type="SUPFAM" id="SSF53807">
    <property type="entry name" value="Helical backbone' metal receptor"/>
    <property type="match status" value="1"/>
</dbReference>
<feature type="chain" id="PRO_5039251287" evidence="3">
    <location>
        <begin position="26"/>
        <end position="318"/>
    </location>
</feature>
<gene>
    <name evidence="5" type="primary">btuF</name>
    <name evidence="5" type="ORF">ACWI_02020</name>
</gene>
<name>A0A1F2PNI2_9FIRM</name>
<evidence type="ECO:0000313" key="6">
    <source>
        <dbReference type="Proteomes" id="UP000176244"/>
    </source>
</evidence>
<keyword evidence="2 3" id="KW-0732">Signal</keyword>
<dbReference type="EMBL" id="LKEU01000010">
    <property type="protein sequence ID" value="OFV72291.1"/>
    <property type="molecule type" value="Genomic_DNA"/>
</dbReference>
<sequence length="318" mass="34404">MKKKSMRNWLVILAVIALMVSFTGCQPGKTTADESGVETKSGSTTYPVTVTDNAGNSVTIEKEPQKIVSLSPATTEILFALDQGDKVVGRTKYCDYPEAALAVTDIGSFNAPTLEKIIELAPDIVVASDFVSDDIKQQLEATGAKVITFNAANIDGVLANIVQAGEVTNANDKATEIVKKMQVDREALIEKAKTAKTQKSVFFDIGKFYTAGPGSTLDSMLTDLNAVNIAADGAEQWPQLSTEEIIADNPDVYISLYSKPEDVKATAGFDKINAIINDQLIYFEYLTPESDMIQRPGPRIIEGMALIAESIYPEIFTK</sequence>
<comment type="caution">
    <text evidence="5">The sequence shown here is derived from an EMBL/GenBank/DDBJ whole genome shotgun (WGS) entry which is preliminary data.</text>
</comment>
<evidence type="ECO:0000259" key="4">
    <source>
        <dbReference type="PROSITE" id="PS50983"/>
    </source>
</evidence>
<dbReference type="Proteomes" id="UP000176244">
    <property type="component" value="Unassembled WGS sequence"/>
</dbReference>
<evidence type="ECO:0000256" key="3">
    <source>
        <dbReference type="SAM" id="SignalP"/>
    </source>
</evidence>